<keyword evidence="2" id="KW-0560">Oxidoreductase</keyword>
<dbReference type="PANTHER" id="PTHR48106:SF13">
    <property type="entry name" value="QUINONE OXIDOREDUCTASE-RELATED"/>
    <property type="match status" value="1"/>
</dbReference>
<organism evidence="4 5">
    <name type="scientific">Brevibacillus choshinensis</name>
    <dbReference type="NCBI Taxonomy" id="54911"/>
    <lineage>
        <taxon>Bacteria</taxon>
        <taxon>Bacillati</taxon>
        <taxon>Bacillota</taxon>
        <taxon>Bacilli</taxon>
        <taxon>Bacillales</taxon>
        <taxon>Paenibacillaceae</taxon>
        <taxon>Brevibacillus</taxon>
    </lineage>
</organism>
<dbReference type="InterPro" id="IPR036291">
    <property type="entry name" value="NAD(P)-bd_dom_sf"/>
</dbReference>
<proteinExistence type="predicted"/>
<dbReference type="Proteomes" id="UP000051063">
    <property type="component" value="Unassembled WGS sequence"/>
</dbReference>
<evidence type="ECO:0000259" key="3">
    <source>
        <dbReference type="SMART" id="SM00829"/>
    </source>
</evidence>
<dbReference type="SUPFAM" id="SSF51735">
    <property type="entry name" value="NAD(P)-binding Rossmann-fold domains"/>
    <property type="match status" value="1"/>
</dbReference>
<evidence type="ECO:0000313" key="4">
    <source>
        <dbReference type="EMBL" id="KQL44998.1"/>
    </source>
</evidence>
<dbReference type="InterPro" id="IPR013154">
    <property type="entry name" value="ADH-like_N"/>
</dbReference>
<evidence type="ECO:0000256" key="2">
    <source>
        <dbReference type="ARBA" id="ARBA00023002"/>
    </source>
</evidence>
<gene>
    <name evidence="4" type="ORF">AN963_27120</name>
</gene>
<reference evidence="4 5" key="1">
    <citation type="submission" date="2015-09" db="EMBL/GenBank/DDBJ databases">
        <title>Genome sequencing project for genomic taxonomy and phylogenomics of Bacillus-like bacteria.</title>
        <authorList>
            <person name="Liu B."/>
            <person name="Wang J."/>
            <person name="Zhu Y."/>
            <person name="Liu G."/>
            <person name="Chen Q."/>
            <person name="Chen Z."/>
            <person name="Lan J."/>
            <person name="Che J."/>
            <person name="Ge C."/>
            <person name="Shi H."/>
            <person name="Pan Z."/>
            <person name="Liu X."/>
        </authorList>
    </citation>
    <scope>NUCLEOTIDE SEQUENCE [LARGE SCALE GENOMIC DNA]</scope>
    <source>
        <strain evidence="4 5">DSM 8552</strain>
    </source>
</reference>
<dbReference type="Pfam" id="PF08240">
    <property type="entry name" value="ADH_N"/>
    <property type="match status" value="1"/>
</dbReference>
<dbReference type="Pfam" id="PF00107">
    <property type="entry name" value="ADH_zinc_N"/>
    <property type="match status" value="1"/>
</dbReference>
<keyword evidence="1" id="KW-0521">NADP</keyword>
<keyword evidence="5" id="KW-1185">Reference proteome</keyword>
<dbReference type="InterPro" id="IPR013149">
    <property type="entry name" value="ADH-like_C"/>
</dbReference>
<evidence type="ECO:0000313" key="5">
    <source>
        <dbReference type="Proteomes" id="UP000051063"/>
    </source>
</evidence>
<feature type="domain" description="Enoyl reductase (ER)" evidence="3">
    <location>
        <begin position="13"/>
        <end position="320"/>
    </location>
</feature>
<protein>
    <submittedName>
        <fullName evidence="4">Alcohol dehydrogenase</fullName>
    </submittedName>
</protein>
<dbReference type="Gene3D" id="3.40.50.720">
    <property type="entry name" value="NAD(P)-binding Rossmann-like Domain"/>
    <property type="match status" value="1"/>
</dbReference>
<dbReference type="SMART" id="SM00829">
    <property type="entry name" value="PKS_ER"/>
    <property type="match status" value="1"/>
</dbReference>
<name>A0ABR5N401_BRECH</name>
<dbReference type="EMBL" id="LJJB01000013">
    <property type="protein sequence ID" value="KQL44998.1"/>
    <property type="molecule type" value="Genomic_DNA"/>
</dbReference>
<dbReference type="PANTHER" id="PTHR48106">
    <property type="entry name" value="QUINONE OXIDOREDUCTASE PIG3-RELATED"/>
    <property type="match status" value="1"/>
</dbReference>
<dbReference type="SUPFAM" id="SSF50129">
    <property type="entry name" value="GroES-like"/>
    <property type="match status" value="1"/>
</dbReference>
<sequence length="327" mass="34303">MNHRTIAQALRAGGPEVIEVNREDLAPLQKGEVLVRVKAAGLNHVDSLVRSGSYSFQFPFPYGVGVEGAGVIEDVGANVSLQAGYRVCWTGVFGSCANYVIANADMLTALPDELSFEVGASLAHAGLTAGGLARHWPLQKGSYAVVWGAAGAVGRLLVAFLAEHGVHVIGIASGHRVDVVLASGAVHAIDRTSRDVKQAVLAFTNQQKVAAVFDPVGAETFQTNLELIAPRGCLINYGQLSGSLPTIDLKQLMMTGSIFVTKYGPGGVSGATEMRTMIGAALSLASSRPVLIGSSRRFPLTRTADAYRAMDSGVTDKVLVLPDEPVH</sequence>
<accession>A0ABR5N401</accession>
<comment type="caution">
    <text evidence="4">The sequence shown here is derived from an EMBL/GenBank/DDBJ whole genome shotgun (WGS) entry which is preliminary data.</text>
</comment>
<dbReference type="Gene3D" id="3.90.180.10">
    <property type="entry name" value="Medium-chain alcohol dehydrogenases, catalytic domain"/>
    <property type="match status" value="1"/>
</dbReference>
<evidence type="ECO:0000256" key="1">
    <source>
        <dbReference type="ARBA" id="ARBA00022857"/>
    </source>
</evidence>
<dbReference type="InterPro" id="IPR020843">
    <property type="entry name" value="ER"/>
</dbReference>
<dbReference type="InterPro" id="IPR011032">
    <property type="entry name" value="GroES-like_sf"/>
</dbReference>